<accession>A0A9W8EER6</accession>
<evidence type="ECO:0000256" key="9">
    <source>
        <dbReference type="ARBA" id="ARBA00047818"/>
    </source>
</evidence>
<keyword evidence="2 10" id="KW-0285">Flavoprotein</keyword>
<evidence type="ECO:0000256" key="6">
    <source>
        <dbReference type="ARBA" id="ARBA00023002"/>
    </source>
</evidence>
<comment type="subcellular location">
    <subcellularLocation>
        <location evidence="10">Mitochondrion outer membrane</location>
    </subcellularLocation>
</comment>
<dbReference type="GO" id="GO:0005741">
    <property type="term" value="C:mitochondrial outer membrane"/>
    <property type="evidence" value="ECO:0007669"/>
    <property type="project" value="UniProtKB-SubCell"/>
</dbReference>
<dbReference type="EC" id="1.14.13.9" evidence="10"/>
<keyword evidence="10" id="KW-1000">Mitochondrion outer membrane</keyword>
<keyword evidence="7 10" id="KW-0503">Monooxygenase</keyword>
<name>A0A9W8EER6_9FUNG</name>
<evidence type="ECO:0000256" key="10">
    <source>
        <dbReference type="HAMAP-Rule" id="MF_03018"/>
    </source>
</evidence>
<dbReference type="PRINTS" id="PR00420">
    <property type="entry name" value="RNGMNOXGNASE"/>
</dbReference>
<dbReference type="PANTHER" id="PTHR46028">
    <property type="entry name" value="KYNURENINE 3-MONOOXYGENASE"/>
    <property type="match status" value="1"/>
</dbReference>
<dbReference type="InterPro" id="IPR036188">
    <property type="entry name" value="FAD/NAD-bd_sf"/>
</dbReference>
<reference evidence="13" key="1">
    <citation type="submission" date="2022-07" db="EMBL/GenBank/DDBJ databases">
        <title>Phylogenomic reconstructions and comparative analyses of Kickxellomycotina fungi.</title>
        <authorList>
            <person name="Reynolds N.K."/>
            <person name="Stajich J.E."/>
            <person name="Barry K."/>
            <person name="Grigoriev I.V."/>
            <person name="Crous P."/>
            <person name="Smith M.E."/>
        </authorList>
    </citation>
    <scope>NUCLEOTIDE SEQUENCE</scope>
    <source>
        <strain evidence="13">RSA 567</strain>
    </source>
</reference>
<evidence type="ECO:0000256" key="1">
    <source>
        <dbReference type="ARBA" id="ARBA00001974"/>
    </source>
</evidence>
<comment type="similarity">
    <text evidence="10">Belongs to the aromatic-ring hydroxylase family. KMO subfamily.</text>
</comment>
<keyword evidence="5 10" id="KW-0521">NADP</keyword>
<organism evidence="13 14">
    <name type="scientific">Dimargaris verticillata</name>
    <dbReference type="NCBI Taxonomy" id="2761393"/>
    <lineage>
        <taxon>Eukaryota</taxon>
        <taxon>Fungi</taxon>
        <taxon>Fungi incertae sedis</taxon>
        <taxon>Zoopagomycota</taxon>
        <taxon>Kickxellomycotina</taxon>
        <taxon>Dimargaritomycetes</taxon>
        <taxon>Dimargaritales</taxon>
        <taxon>Dimargaritaceae</taxon>
        <taxon>Dimargaris</taxon>
    </lineage>
</organism>
<dbReference type="GO" id="GO:0034354">
    <property type="term" value="P:'de novo' NAD+ biosynthetic process from L-tryptophan"/>
    <property type="evidence" value="ECO:0007669"/>
    <property type="project" value="UniProtKB-UniRule"/>
</dbReference>
<evidence type="ECO:0000256" key="2">
    <source>
        <dbReference type="ARBA" id="ARBA00022630"/>
    </source>
</evidence>
<evidence type="ECO:0000256" key="8">
    <source>
        <dbReference type="ARBA" id="ARBA00023128"/>
    </source>
</evidence>
<dbReference type="SUPFAM" id="SSF51905">
    <property type="entry name" value="FAD/NAD(P)-binding domain"/>
    <property type="match status" value="1"/>
</dbReference>
<evidence type="ECO:0000313" key="13">
    <source>
        <dbReference type="EMBL" id="KAJ1983658.1"/>
    </source>
</evidence>
<dbReference type="Gene3D" id="3.50.50.60">
    <property type="entry name" value="FAD/NAD(P)-binding domain"/>
    <property type="match status" value="1"/>
</dbReference>
<dbReference type="Proteomes" id="UP001151582">
    <property type="component" value="Unassembled WGS sequence"/>
</dbReference>
<proteinExistence type="inferred from homology"/>
<dbReference type="GO" id="GO:0004502">
    <property type="term" value="F:kynurenine 3-monooxygenase activity"/>
    <property type="evidence" value="ECO:0007669"/>
    <property type="project" value="UniProtKB-UniRule"/>
</dbReference>
<feature type="domain" description="FAD-binding" evidence="12">
    <location>
        <begin position="9"/>
        <end position="342"/>
    </location>
</feature>
<dbReference type="InterPro" id="IPR002938">
    <property type="entry name" value="FAD-bd"/>
</dbReference>
<feature type="transmembrane region" description="Helical" evidence="11">
    <location>
        <begin position="450"/>
        <end position="470"/>
    </location>
</feature>
<keyword evidence="6 10" id="KW-0560">Oxidoreductase</keyword>
<dbReference type="OrthoDB" id="10053569at2759"/>
<keyword evidence="8 10" id="KW-0496">Mitochondrion</keyword>
<comment type="catalytic activity">
    <reaction evidence="9 10">
        <text>L-kynurenine + NADPH + O2 + H(+) = 3-hydroxy-L-kynurenine + NADP(+) + H2O</text>
        <dbReference type="Rhea" id="RHEA:20545"/>
        <dbReference type="ChEBI" id="CHEBI:15377"/>
        <dbReference type="ChEBI" id="CHEBI:15378"/>
        <dbReference type="ChEBI" id="CHEBI:15379"/>
        <dbReference type="ChEBI" id="CHEBI:57783"/>
        <dbReference type="ChEBI" id="CHEBI:57959"/>
        <dbReference type="ChEBI" id="CHEBI:58125"/>
        <dbReference type="ChEBI" id="CHEBI:58349"/>
        <dbReference type="EC" id="1.14.13.9"/>
    </reaction>
</comment>
<dbReference type="FunFam" id="3.50.50.60:FF:000129">
    <property type="entry name" value="Kynurenine 3-monooxygenase"/>
    <property type="match status" value="1"/>
</dbReference>
<dbReference type="GO" id="GO:0070189">
    <property type="term" value="P:kynurenine metabolic process"/>
    <property type="evidence" value="ECO:0007669"/>
    <property type="project" value="TreeGrafter"/>
</dbReference>
<evidence type="ECO:0000256" key="4">
    <source>
        <dbReference type="ARBA" id="ARBA00022827"/>
    </source>
</evidence>
<comment type="pathway">
    <text evidence="10">Cofactor biosynthesis; NAD(+) biosynthesis; quinolinate from L-kynurenine: step 1/3.</text>
</comment>
<dbReference type="GO" id="GO:0019805">
    <property type="term" value="P:quinolinate biosynthetic process"/>
    <property type="evidence" value="ECO:0007669"/>
    <property type="project" value="UniProtKB-UniRule"/>
</dbReference>
<evidence type="ECO:0000256" key="5">
    <source>
        <dbReference type="ARBA" id="ARBA00022857"/>
    </source>
</evidence>
<keyword evidence="11" id="KW-1133">Transmembrane helix</keyword>
<evidence type="ECO:0000259" key="12">
    <source>
        <dbReference type="Pfam" id="PF01494"/>
    </source>
</evidence>
<dbReference type="GO" id="GO:0043420">
    <property type="term" value="P:anthranilate metabolic process"/>
    <property type="evidence" value="ECO:0007669"/>
    <property type="project" value="UniProtKB-UniRule"/>
</dbReference>
<evidence type="ECO:0000256" key="7">
    <source>
        <dbReference type="ARBA" id="ARBA00023033"/>
    </source>
</evidence>
<dbReference type="GO" id="GO:0071949">
    <property type="term" value="F:FAD binding"/>
    <property type="evidence" value="ECO:0007669"/>
    <property type="project" value="InterPro"/>
</dbReference>
<keyword evidence="3 10" id="KW-0662">Pyridine nucleotide biosynthesis</keyword>
<dbReference type="HAMAP" id="MF_01971">
    <property type="entry name" value="Kynurenine_monooxygenase"/>
    <property type="match status" value="1"/>
</dbReference>
<feature type="transmembrane region" description="Helical" evidence="11">
    <location>
        <begin position="418"/>
        <end position="438"/>
    </location>
</feature>
<keyword evidence="11" id="KW-0812">Transmembrane</keyword>
<dbReference type="Pfam" id="PF01494">
    <property type="entry name" value="FAD_binding_3"/>
    <property type="match status" value="1"/>
</dbReference>
<evidence type="ECO:0000256" key="3">
    <source>
        <dbReference type="ARBA" id="ARBA00022642"/>
    </source>
</evidence>
<dbReference type="AlphaFoldDB" id="A0A9W8EER6"/>
<dbReference type="EMBL" id="JANBQB010000045">
    <property type="protein sequence ID" value="KAJ1983658.1"/>
    <property type="molecule type" value="Genomic_DNA"/>
</dbReference>
<gene>
    <name evidence="10 13" type="primary">BNA4</name>
    <name evidence="13" type="ORF">H4R34_001129</name>
</gene>
<sequence>MEEYTAQRRVCIVGAGLVGALASVYFAQRGWHVDVFDTRPDPRVSQDSAHNQQRSINLAISTRGITALKQVGLGLAEEVLQAAIPMHGRMIHGLTGHQSSQAYGVFGQCINSFERKRLNISLLDAAESFSNVTMHFGYTLRACDLDQGAAKFEVRATGQEYVVTVDLIVGADGAYSTCRRQLMRRTRMDYSQTYISHDYCELTIPARQNEHGEQEYAMDPNHLHIWPRHTFMMIALPNKDRTFTCTLFMPKEQFEAIATPESLLAFYQTHFPDAIALIGRDQLTHGFFANPRGALMSVKCTPYHYQDKMVILGDAAHCMVPFYGQGMNCGFEDIQVLFRILDELQVTTTVPPPGQAKAVDSQWHSQMQRALDCYTRTRHRDAVAICDLAMYNYIEMRSSVVSWQYLFRKKLEDGLHKLFPSLIIPLYTMVSFTQIPYHKAIERHERQTRWLTRGLMGVGVVTTAALAALVRCYRK</sequence>
<comment type="caution">
    <text evidence="13">The sequence shown here is derived from an EMBL/GenBank/DDBJ whole genome shotgun (WGS) entry which is preliminary data.</text>
</comment>
<evidence type="ECO:0000313" key="14">
    <source>
        <dbReference type="Proteomes" id="UP001151582"/>
    </source>
</evidence>
<dbReference type="InterPro" id="IPR027545">
    <property type="entry name" value="Kynurenine_monooxygenase"/>
</dbReference>
<dbReference type="GO" id="GO:0006569">
    <property type="term" value="P:L-tryptophan catabolic process"/>
    <property type="evidence" value="ECO:0007669"/>
    <property type="project" value="UniProtKB-UniRule"/>
</dbReference>
<comment type="cofactor">
    <cofactor evidence="1 10">
        <name>FAD</name>
        <dbReference type="ChEBI" id="CHEBI:57692"/>
    </cofactor>
</comment>
<keyword evidence="14" id="KW-1185">Reference proteome</keyword>
<evidence type="ECO:0000256" key="11">
    <source>
        <dbReference type="SAM" id="Phobius"/>
    </source>
</evidence>
<dbReference type="PANTHER" id="PTHR46028:SF2">
    <property type="entry name" value="KYNURENINE 3-MONOOXYGENASE"/>
    <property type="match status" value="1"/>
</dbReference>
<protein>
    <recommendedName>
        <fullName evidence="10">Kynurenine 3-monooxygenase</fullName>
        <ecNumber evidence="10">1.14.13.9</ecNumber>
    </recommendedName>
    <alternativeName>
        <fullName evidence="10">Biosynthesis of nicotinic acid protein 4</fullName>
    </alternativeName>
    <alternativeName>
        <fullName evidence="10">Kynurenine 3-hydroxylase</fullName>
    </alternativeName>
</protein>
<comment type="function">
    <text evidence="10">Catalyzes the hydroxylation of L-kynurenine (L-Kyn) to form 3-hydroxy-L-kynurenine (L-3OHKyn). Required for synthesis of quinolinic acid.</text>
</comment>
<keyword evidence="10 11" id="KW-0472">Membrane</keyword>
<keyword evidence="4 10" id="KW-0274">FAD</keyword>